<keyword evidence="1" id="KW-0186">Copper</keyword>
<gene>
    <name evidence="3" type="ORF">M0R45_020545</name>
</gene>
<dbReference type="AlphaFoldDB" id="A0AAW1XC85"/>
<protein>
    <recommendedName>
        <fullName evidence="1">Amine oxidase</fullName>
        <ecNumber evidence="1">1.4.3.-</ecNumber>
    </recommendedName>
</protein>
<dbReference type="GO" id="GO:0005507">
    <property type="term" value="F:copper ion binding"/>
    <property type="evidence" value="ECO:0007669"/>
    <property type="project" value="InterPro"/>
</dbReference>
<feature type="domain" description="Copper amine oxidase catalytic" evidence="2">
    <location>
        <begin position="14"/>
        <end position="126"/>
    </location>
</feature>
<dbReference type="Gene3D" id="2.70.98.20">
    <property type="entry name" value="Copper amine oxidase, catalytic domain"/>
    <property type="match status" value="1"/>
</dbReference>
<comment type="caution">
    <text evidence="3">The sequence shown here is derived from an EMBL/GenBank/DDBJ whole genome shotgun (WGS) entry which is preliminary data.</text>
</comment>
<dbReference type="GO" id="GO:0009308">
    <property type="term" value="P:amine metabolic process"/>
    <property type="evidence" value="ECO:0007669"/>
    <property type="project" value="UniProtKB-UniRule"/>
</dbReference>
<reference evidence="3 4" key="1">
    <citation type="journal article" date="2023" name="G3 (Bethesda)">
        <title>A chromosome-length genome assembly and annotation of blackberry (Rubus argutus, cv. 'Hillquist').</title>
        <authorList>
            <person name="Bruna T."/>
            <person name="Aryal R."/>
            <person name="Dudchenko O."/>
            <person name="Sargent D.J."/>
            <person name="Mead D."/>
            <person name="Buti M."/>
            <person name="Cavallini A."/>
            <person name="Hytonen T."/>
            <person name="Andres J."/>
            <person name="Pham M."/>
            <person name="Weisz D."/>
            <person name="Mascagni F."/>
            <person name="Usai G."/>
            <person name="Natali L."/>
            <person name="Bassil N."/>
            <person name="Fernandez G.E."/>
            <person name="Lomsadze A."/>
            <person name="Armour M."/>
            <person name="Olukolu B."/>
            <person name="Poorten T."/>
            <person name="Britton C."/>
            <person name="Davik J."/>
            <person name="Ashrafi H."/>
            <person name="Aiden E.L."/>
            <person name="Borodovsky M."/>
            <person name="Worthington M."/>
        </authorList>
    </citation>
    <scope>NUCLEOTIDE SEQUENCE [LARGE SCALE GENOMIC DNA]</scope>
    <source>
        <strain evidence="3">PI 553951</strain>
    </source>
</reference>
<evidence type="ECO:0000313" key="3">
    <source>
        <dbReference type="EMBL" id="KAK9933345.1"/>
    </source>
</evidence>
<dbReference type="InterPro" id="IPR015798">
    <property type="entry name" value="Cu_amine_oxidase_C"/>
</dbReference>
<keyword evidence="1" id="KW-0560">Oxidoreductase</keyword>
<dbReference type="PANTHER" id="PTHR10638:SF87">
    <property type="entry name" value="AMINE OXIDASE [COPPER-CONTAINING] ALPHA 2, PEROXISOMAL-RELATED"/>
    <property type="match status" value="1"/>
</dbReference>
<dbReference type="PANTHER" id="PTHR10638">
    <property type="entry name" value="COPPER AMINE OXIDASE"/>
    <property type="match status" value="1"/>
</dbReference>
<evidence type="ECO:0000313" key="4">
    <source>
        <dbReference type="Proteomes" id="UP001457282"/>
    </source>
</evidence>
<dbReference type="InterPro" id="IPR036460">
    <property type="entry name" value="Cu_amine_oxidase_C_sf"/>
</dbReference>
<comment type="PTM">
    <text evidence="1">Topaquinone (TPQ) is generated by copper-dependent autoxidation of a specific tyrosyl residue.</text>
</comment>
<dbReference type="InterPro" id="IPR000269">
    <property type="entry name" value="Cu_amine_oxidase"/>
</dbReference>
<evidence type="ECO:0000259" key="2">
    <source>
        <dbReference type="Pfam" id="PF01179"/>
    </source>
</evidence>
<keyword evidence="1" id="KW-0801">TPQ</keyword>
<evidence type="ECO:0000256" key="1">
    <source>
        <dbReference type="RuleBase" id="RU000672"/>
    </source>
</evidence>
<dbReference type="GO" id="GO:0008131">
    <property type="term" value="F:primary methylamine oxidase activity"/>
    <property type="evidence" value="ECO:0007669"/>
    <property type="project" value="InterPro"/>
</dbReference>
<accession>A0AAW1XC85</accession>
<dbReference type="EMBL" id="JBEDUW010000004">
    <property type="protein sequence ID" value="KAK9933345.1"/>
    <property type="molecule type" value="Genomic_DNA"/>
</dbReference>
<dbReference type="GO" id="GO:0048038">
    <property type="term" value="F:quinone binding"/>
    <property type="evidence" value="ECO:0007669"/>
    <property type="project" value="InterPro"/>
</dbReference>
<proteinExistence type="inferred from homology"/>
<organism evidence="3 4">
    <name type="scientific">Rubus argutus</name>
    <name type="common">Southern blackberry</name>
    <dbReference type="NCBI Taxonomy" id="59490"/>
    <lineage>
        <taxon>Eukaryota</taxon>
        <taxon>Viridiplantae</taxon>
        <taxon>Streptophyta</taxon>
        <taxon>Embryophyta</taxon>
        <taxon>Tracheophyta</taxon>
        <taxon>Spermatophyta</taxon>
        <taxon>Magnoliopsida</taxon>
        <taxon>eudicotyledons</taxon>
        <taxon>Gunneridae</taxon>
        <taxon>Pentapetalae</taxon>
        <taxon>rosids</taxon>
        <taxon>fabids</taxon>
        <taxon>Rosales</taxon>
        <taxon>Rosaceae</taxon>
        <taxon>Rosoideae</taxon>
        <taxon>Rosoideae incertae sedis</taxon>
        <taxon>Rubus</taxon>
    </lineage>
</organism>
<comment type="similarity">
    <text evidence="1">Belongs to the copper/topaquinone oxidase family.</text>
</comment>
<keyword evidence="1" id="KW-0479">Metal-binding</keyword>
<keyword evidence="4" id="KW-1185">Reference proteome</keyword>
<dbReference type="Proteomes" id="UP001457282">
    <property type="component" value="Unassembled WGS sequence"/>
</dbReference>
<name>A0AAW1XC85_RUBAR</name>
<sequence>MTLTSTNTKGSCTEALYRSFLYRTTVHGPTEDWYYKTFLDNGEFGFGLSTVSLEPLTDCPSNARFMDACYAAGDGTSVKISNAICIFERHAGNILWRHTEVTIPDEVITEARADVTLVVRMVSTIGIRQL</sequence>
<dbReference type="EC" id="1.4.3.-" evidence="1"/>
<dbReference type="SUPFAM" id="SSF49998">
    <property type="entry name" value="Amine oxidase catalytic domain"/>
    <property type="match status" value="1"/>
</dbReference>
<comment type="cofactor">
    <cofactor evidence="1">
        <name>Cu cation</name>
        <dbReference type="ChEBI" id="CHEBI:23378"/>
    </cofactor>
    <text evidence="1">Contains 1 topaquinone per subunit.</text>
</comment>
<dbReference type="Pfam" id="PF01179">
    <property type="entry name" value="Cu_amine_oxid"/>
    <property type="match status" value="1"/>
</dbReference>